<gene>
    <name evidence="2" type="ORF">RchiOBHm_Chr5g0045471</name>
</gene>
<protein>
    <submittedName>
        <fullName evidence="2">Uncharacterized protein</fullName>
    </submittedName>
</protein>
<name>A0A2P6QDW8_ROSCH</name>
<dbReference type="Gramene" id="PRQ32357">
    <property type="protein sequence ID" value="PRQ32357"/>
    <property type="gene ID" value="RchiOBHm_Chr5g0045471"/>
</dbReference>
<sequence length="95" mass="10647">MIFADYLLVILLRSCGGDFGRPKCQARSRFAFGGLVTTCFPQEKGYSLKGIWGMFIAFYSIMGEKTLLTYSVSVLLLLSYSLLHLLICITLYCPT</sequence>
<keyword evidence="1" id="KW-0472">Membrane</keyword>
<evidence type="ECO:0000313" key="3">
    <source>
        <dbReference type="Proteomes" id="UP000238479"/>
    </source>
</evidence>
<evidence type="ECO:0000256" key="1">
    <source>
        <dbReference type="SAM" id="Phobius"/>
    </source>
</evidence>
<organism evidence="2 3">
    <name type="scientific">Rosa chinensis</name>
    <name type="common">China rose</name>
    <dbReference type="NCBI Taxonomy" id="74649"/>
    <lineage>
        <taxon>Eukaryota</taxon>
        <taxon>Viridiplantae</taxon>
        <taxon>Streptophyta</taxon>
        <taxon>Embryophyta</taxon>
        <taxon>Tracheophyta</taxon>
        <taxon>Spermatophyta</taxon>
        <taxon>Magnoliopsida</taxon>
        <taxon>eudicotyledons</taxon>
        <taxon>Gunneridae</taxon>
        <taxon>Pentapetalae</taxon>
        <taxon>rosids</taxon>
        <taxon>fabids</taxon>
        <taxon>Rosales</taxon>
        <taxon>Rosaceae</taxon>
        <taxon>Rosoideae</taxon>
        <taxon>Rosoideae incertae sedis</taxon>
        <taxon>Rosa</taxon>
    </lineage>
</organism>
<keyword evidence="1" id="KW-1133">Transmembrane helix</keyword>
<feature type="transmembrane region" description="Helical" evidence="1">
    <location>
        <begin position="68"/>
        <end position="93"/>
    </location>
</feature>
<evidence type="ECO:0000313" key="2">
    <source>
        <dbReference type="EMBL" id="PRQ32357.1"/>
    </source>
</evidence>
<dbReference type="AlphaFoldDB" id="A0A2P6QDW8"/>
<keyword evidence="3" id="KW-1185">Reference proteome</keyword>
<reference evidence="2 3" key="1">
    <citation type="journal article" date="2018" name="Nat. Genet.">
        <title>The Rosa genome provides new insights in the design of modern roses.</title>
        <authorList>
            <person name="Bendahmane M."/>
        </authorList>
    </citation>
    <scope>NUCLEOTIDE SEQUENCE [LARGE SCALE GENOMIC DNA]</scope>
    <source>
        <strain evidence="3">cv. Old Blush</strain>
    </source>
</reference>
<keyword evidence="1" id="KW-0812">Transmembrane</keyword>
<accession>A0A2P6QDW8</accession>
<dbReference type="Proteomes" id="UP000238479">
    <property type="component" value="Chromosome 5"/>
</dbReference>
<comment type="caution">
    <text evidence="2">The sequence shown here is derived from an EMBL/GenBank/DDBJ whole genome shotgun (WGS) entry which is preliminary data.</text>
</comment>
<dbReference type="EMBL" id="PDCK01000043">
    <property type="protein sequence ID" value="PRQ32357.1"/>
    <property type="molecule type" value="Genomic_DNA"/>
</dbReference>
<proteinExistence type="predicted"/>